<keyword evidence="6 7" id="KW-0472">Membrane</keyword>
<feature type="transmembrane region" description="Helical" evidence="7">
    <location>
        <begin position="79"/>
        <end position="101"/>
    </location>
</feature>
<dbReference type="AlphaFoldDB" id="A0A0G2HU97"/>
<sequence length="269" mass="29576">MFRVLLTIGGVLVFGEQTTRHKSLFPIVVYAKEKNHTAIRATGLSLEDPNTFDIIGDTTSTEGITNAGRSVSFQQKRNLHGGIMTIIFMVLFPIGALSMHLPLKIRIVPYIHAPIQIVSVLLTILAVAMGISLTSELEFWNPLRAHVVVGILATGTVLFIQPALGIVQHRYFGYVNSNIFGVVHRWVGRGAIVLGMFNSGLGFQLVGVGTNVQKGALIRNFALMGVFISLWFSVVLIGFLKGRRERREWAEVEEVEEAEVVEAMSVPPP</sequence>
<dbReference type="SMART" id="SM00665">
    <property type="entry name" value="B561"/>
    <property type="match status" value="1"/>
</dbReference>
<dbReference type="PANTHER" id="PTHR47797">
    <property type="entry name" value="DEHYDROGENASE, PUTATIVE (AFU_ORTHOLOGUE AFUA_8G05805)-RELATED"/>
    <property type="match status" value="1"/>
</dbReference>
<dbReference type="PANTHER" id="PTHR47797:SF5">
    <property type="entry name" value="CELLOBIOSE DEHYDROGENASE CYTOCHROME DOMAIN-CONTAINING PROTEIN"/>
    <property type="match status" value="1"/>
</dbReference>
<comment type="subcellular location">
    <subcellularLocation>
        <location evidence="1">Membrane</location>
    </subcellularLocation>
</comment>
<evidence type="ECO:0000313" key="10">
    <source>
        <dbReference type="Proteomes" id="UP000034164"/>
    </source>
</evidence>
<protein>
    <recommendedName>
        <fullName evidence="8">Cytochrome b561 domain-containing protein</fullName>
    </recommendedName>
</protein>
<keyword evidence="4" id="KW-0249">Electron transport</keyword>
<dbReference type="EMBL" id="LCZI01001239">
    <property type="protein sequence ID" value="KKZ61762.1"/>
    <property type="molecule type" value="Genomic_DNA"/>
</dbReference>
<evidence type="ECO:0000256" key="5">
    <source>
        <dbReference type="ARBA" id="ARBA00022989"/>
    </source>
</evidence>
<keyword evidence="5 7" id="KW-1133">Transmembrane helix</keyword>
<dbReference type="VEuPathDB" id="FungiDB:EMCG_03710"/>
<evidence type="ECO:0000256" key="4">
    <source>
        <dbReference type="ARBA" id="ARBA00022982"/>
    </source>
</evidence>
<evidence type="ECO:0000256" key="6">
    <source>
        <dbReference type="ARBA" id="ARBA00023136"/>
    </source>
</evidence>
<comment type="caution">
    <text evidence="9">The sequence shown here is derived from an EMBL/GenBank/DDBJ whole genome shotgun (WGS) entry which is preliminary data.</text>
</comment>
<keyword evidence="2" id="KW-0813">Transport</keyword>
<evidence type="ECO:0000256" key="7">
    <source>
        <dbReference type="SAM" id="Phobius"/>
    </source>
</evidence>
<proteinExistence type="predicted"/>
<feature type="transmembrane region" description="Helical" evidence="7">
    <location>
        <begin position="218"/>
        <end position="240"/>
    </location>
</feature>
<name>A0A0G2HU97_9EURO</name>
<dbReference type="Proteomes" id="UP000034164">
    <property type="component" value="Unassembled WGS sequence"/>
</dbReference>
<dbReference type="InterPro" id="IPR006593">
    <property type="entry name" value="Cyt_b561/ferric_Rdtase_TM"/>
</dbReference>
<feature type="transmembrane region" description="Helical" evidence="7">
    <location>
        <begin position="113"/>
        <end position="133"/>
    </location>
</feature>
<organism evidence="9 10">
    <name type="scientific">[Emmonsia] crescens</name>
    <dbReference type="NCBI Taxonomy" id="73230"/>
    <lineage>
        <taxon>Eukaryota</taxon>
        <taxon>Fungi</taxon>
        <taxon>Dikarya</taxon>
        <taxon>Ascomycota</taxon>
        <taxon>Pezizomycotina</taxon>
        <taxon>Eurotiomycetes</taxon>
        <taxon>Eurotiomycetidae</taxon>
        <taxon>Onygenales</taxon>
        <taxon>Ajellomycetaceae</taxon>
        <taxon>Emergomyces</taxon>
    </lineage>
</organism>
<feature type="transmembrane region" description="Helical" evidence="7">
    <location>
        <begin position="145"/>
        <end position="166"/>
    </location>
</feature>
<reference evidence="10" key="1">
    <citation type="journal article" date="2015" name="PLoS Genet.">
        <title>The dynamic genome and transcriptome of the human fungal pathogen Blastomyces and close relative Emmonsia.</title>
        <authorList>
            <person name="Munoz J.F."/>
            <person name="Gauthier G.M."/>
            <person name="Desjardins C.A."/>
            <person name="Gallo J.E."/>
            <person name="Holder J."/>
            <person name="Sullivan T.D."/>
            <person name="Marty A.J."/>
            <person name="Carmen J.C."/>
            <person name="Chen Z."/>
            <person name="Ding L."/>
            <person name="Gujja S."/>
            <person name="Magrini V."/>
            <person name="Misas E."/>
            <person name="Mitreva M."/>
            <person name="Priest M."/>
            <person name="Saif S."/>
            <person name="Whiston E.A."/>
            <person name="Young S."/>
            <person name="Zeng Q."/>
            <person name="Goldman W.E."/>
            <person name="Mardis E.R."/>
            <person name="Taylor J.W."/>
            <person name="McEwen J.G."/>
            <person name="Clay O.K."/>
            <person name="Klein B.S."/>
            <person name="Cuomo C.A."/>
        </authorList>
    </citation>
    <scope>NUCLEOTIDE SEQUENCE [LARGE SCALE GENOMIC DNA]</scope>
    <source>
        <strain evidence="10">UAMH 3008</strain>
    </source>
</reference>
<evidence type="ECO:0000259" key="8">
    <source>
        <dbReference type="SMART" id="SM00665"/>
    </source>
</evidence>
<evidence type="ECO:0000313" key="9">
    <source>
        <dbReference type="EMBL" id="KKZ61762.1"/>
    </source>
</evidence>
<feature type="transmembrane region" description="Helical" evidence="7">
    <location>
        <begin position="186"/>
        <end position="206"/>
    </location>
</feature>
<keyword evidence="3 7" id="KW-0812">Transmembrane</keyword>
<dbReference type="CDD" id="cd08760">
    <property type="entry name" value="Cyt_b561_FRRS1_like"/>
    <property type="match status" value="1"/>
</dbReference>
<feature type="domain" description="Cytochrome b561" evidence="8">
    <location>
        <begin position="79"/>
        <end position="203"/>
    </location>
</feature>
<evidence type="ECO:0000256" key="2">
    <source>
        <dbReference type="ARBA" id="ARBA00022448"/>
    </source>
</evidence>
<dbReference type="GO" id="GO:0016020">
    <property type="term" value="C:membrane"/>
    <property type="evidence" value="ECO:0007669"/>
    <property type="project" value="UniProtKB-SubCell"/>
</dbReference>
<gene>
    <name evidence="9" type="ORF">EMCG_03710</name>
</gene>
<evidence type="ECO:0000256" key="1">
    <source>
        <dbReference type="ARBA" id="ARBA00004370"/>
    </source>
</evidence>
<dbReference type="OrthoDB" id="19261at2759"/>
<evidence type="ECO:0000256" key="3">
    <source>
        <dbReference type="ARBA" id="ARBA00022692"/>
    </source>
</evidence>
<dbReference type="Gene3D" id="1.20.120.1770">
    <property type="match status" value="1"/>
</dbReference>
<accession>A0A0G2HU97</accession>